<dbReference type="Ensembl" id="ENSSTUT00000012526.1">
    <property type="protein sequence ID" value="ENSSTUP00000011806.1"/>
    <property type="gene ID" value="ENSSTUG00000005602.1"/>
</dbReference>
<organism evidence="1 2">
    <name type="scientific">Salmo trutta</name>
    <name type="common">Brown trout</name>
    <dbReference type="NCBI Taxonomy" id="8032"/>
    <lineage>
        <taxon>Eukaryota</taxon>
        <taxon>Metazoa</taxon>
        <taxon>Chordata</taxon>
        <taxon>Craniata</taxon>
        <taxon>Vertebrata</taxon>
        <taxon>Euteleostomi</taxon>
        <taxon>Actinopterygii</taxon>
        <taxon>Neopterygii</taxon>
        <taxon>Teleostei</taxon>
        <taxon>Protacanthopterygii</taxon>
        <taxon>Salmoniformes</taxon>
        <taxon>Salmonidae</taxon>
        <taxon>Salmoninae</taxon>
        <taxon>Salmo</taxon>
    </lineage>
</organism>
<name>A0A673WUM3_SALTR</name>
<dbReference type="AlphaFoldDB" id="A0A673WUM3"/>
<dbReference type="InParanoid" id="A0A673WUM3"/>
<accession>A0A673WUM3</accession>
<proteinExistence type="predicted"/>
<sequence length="105" mass="11316">TYSPWSAFCLTTGGFDAHGGRLLLQSTLLHGNVQRRCSNIQRKPPGEVCVSVWGRGVCVSVWGRGVCVSVWGRGVCVSVWGRGVCVSVCGRGGKMQPISPFPFYI</sequence>
<keyword evidence="2" id="KW-1185">Reference proteome</keyword>
<evidence type="ECO:0000313" key="2">
    <source>
        <dbReference type="Proteomes" id="UP000472277"/>
    </source>
</evidence>
<protein>
    <submittedName>
        <fullName evidence="1">Uncharacterized protein</fullName>
    </submittedName>
</protein>
<reference evidence="1" key="1">
    <citation type="submission" date="2025-08" db="UniProtKB">
        <authorList>
            <consortium name="Ensembl"/>
        </authorList>
    </citation>
    <scope>IDENTIFICATION</scope>
</reference>
<reference evidence="1" key="2">
    <citation type="submission" date="2025-09" db="UniProtKB">
        <authorList>
            <consortium name="Ensembl"/>
        </authorList>
    </citation>
    <scope>IDENTIFICATION</scope>
</reference>
<dbReference type="Proteomes" id="UP000472277">
    <property type="component" value="Chromosome 32"/>
</dbReference>
<evidence type="ECO:0000313" key="1">
    <source>
        <dbReference type="Ensembl" id="ENSSTUP00000011806.1"/>
    </source>
</evidence>